<keyword evidence="2" id="KW-0812">Transmembrane</keyword>
<evidence type="ECO:0000313" key="3">
    <source>
        <dbReference type="EMBL" id="KXA39870.1"/>
    </source>
</evidence>
<feature type="region of interest" description="Disordered" evidence="1">
    <location>
        <begin position="45"/>
        <end position="64"/>
    </location>
</feature>
<comment type="caution">
    <text evidence="3">The sequence shown here is derived from an EMBL/GenBank/DDBJ whole genome shotgun (WGS) entry which is preliminary data.</text>
</comment>
<gene>
    <name evidence="3" type="ORF">HMPREF3225_00480</name>
</gene>
<sequence length="64" mass="6978">MLSAVLGSLTTSILDNIMQSIWIPRICGMLVAGLVGLILYVFFNNKKGSNPNLAGKSERKEPRT</sequence>
<organism evidence="3 4">
    <name type="scientific">Staphylococcus lugdunensis</name>
    <dbReference type="NCBI Taxonomy" id="28035"/>
    <lineage>
        <taxon>Bacteria</taxon>
        <taxon>Bacillati</taxon>
        <taxon>Bacillota</taxon>
        <taxon>Bacilli</taxon>
        <taxon>Bacillales</taxon>
        <taxon>Staphylococcaceae</taxon>
        <taxon>Staphylococcus</taxon>
    </lineage>
</organism>
<keyword evidence="2" id="KW-1133">Transmembrane helix</keyword>
<protein>
    <submittedName>
        <fullName evidence="3">Uncharacterized protein</fullName>
    </submittedName>
</protein>
<evidence type="ECO:0000256" key="1">
    <source>
        <dbReference type="SAM" id="MobiDB-lite"/>
    </source>
</evidence>
<accession>A0ABD4EHV4</accession>
<proteinExistence type="predicted"/>
<dbReference type="EMBL" id="LRQI01000021">
    <property type="protein sequence ID" value="KXA39870.1"/>
    <property type="molecule type" value="Genomic_DNA"/>
</dbReference>
<evidence type="ECO:0000256" key="2">
    <source>
        <dbReference type="SAM" id="Phobius"/>
    </source>
</evidence>
<name>A0ABD4EHV4_STALU</name>
<reference evidence="3 4" key="1">
    <citation type="submission" date="2016-01" db="EMBL/GenBank/DDBJ databases">
        <authorList>
            <person name="Mitreva M."/>
            <person name="Pepin K.H."/>
            <person name="Mihindukulasuriya K.A."/>
            <person name="Fulton R."/>
            <person name="Fronick C."/>
            <person name="O'Laughlin M."/>
            <person name="Miner T."/>
            <person name="Herter B."/>
            <person name="Rosa B.A."/>
            <person name="Cordes M."/>
            <person name="Tomlinson C."/>
            <person name="Wollam A."/>
            <person name="Palsikar V.B."/>
            <person name="Mardis E.R."/>
            <person name="Wilson R.K."/>
        </authorList>
    </citation>
    <scope>NUCLEOTIDE SEQUENCE [LARGE SCALE GENOMIC DNA]</scope>
    <source>
        <strain evidence="3 4">MJR7738</strain>
    </source>
</reference>
<feature type="transmembrane region" description="Helical" evidence="2">
    <location>
        <begin position="22"/>
        <end position="43"/>
    </location>
</feature>
<keyword evidence="2" id="KW-0472">Membrane</keyword>
<dbReference type="Proteomes" id="UP000070063">
    <property type="component" value="Unassembled WGS sequence"/>
</dbReference>
<dbReference type="AlphaFoldDB" id="A0ABD4EHV4"/>
<evidence type="ECO:0000313" key="4">
    <source>
        <dbReference type="Proteomes" id="UP000070063"/>
    </source>
</evidence>